<feature type="domain" description="Cell adhesion molecule Dscam1 C-terminal" evidence="3">
    <location>
        <begin position="103"/>
        <end position="244"/>
    </location>
</feature>
<keyword evidence="5" id="KW-1185">Reference proteome</keyword>
<feature type="chain" id="PRO_5043474888" description="Cell adhesion molecule Dscam1 C-terminal domain-containing protein" evidence="2">
    <location>
        <begin position="26"/>
        <end position="251"/>
    </location>
</feature>
<evidence type="ECO:0000313" key="4">
    <source>
        <dbReference type="EMBL" id="KAK8752923.1"/>
    </source>
</evidence>
<feature type="compositionally biased region" description="Polar residues" evidence="1">
    <location>
        <begin position="64"/>
        <end position="107"/>
    </location>
</feature>
<dbReference type="InterPro" id="IPR021012">
    <property type="entry name" value="Dscam1_C"/>
</dbReference>
<feature type="region of interest" description="Disordered" evidence="1">
    <location>
        <begin position="172"/>
        <end position="251"/>
    </location>
</feature>
<protein>
    <recommendedName>
        <fullName evidence="3">Cell adhesion molecule Dscam1 C-terminal domain-containing protein</fullName>
    </recommendedName>
</protein>
<feature type="compositionally biased region" description="Low complexity" evidence="1">
    <location>
        <begin position="198"/>
        <end position="218"/>
    </location>
</feature>
<evidence type="ECO:0000256" key="1">
    <source>
        <dbReference type="SAM" id="MobiDB-lite"/>
    </source>
</evidence>
<feature type="region of interest" description="Disordered" evidence="1">
    <location>
        <begin position="64"/>
        <end position="153"/>
    </location>
</feature>
<accession>A0AAW0Y7U9</accession>
<feature type="signal peptide" evidence="2">
    <location>
        <begin position="1"/>
        <end position="25"/>
    </location>
</feature>
<evidence type="ECO:0000313" key="5">
    <source>
        <dbReference type="Proteomes" id="UP001445076"/>
    </source>
</evidence>
<dbReference type="Pfam" id="PF12355">
    <property type="entry name" value="Dscam_C"/>
    <property type="match status" value="1"/>
</dbReference>
<keyword evidence="2" id="KW-0732">Signal</keyword>
<gene>
    <name evidence="4" type="ORF">OTU49_008241</name>
</gene>
<dbReference type="AlphaFoldDB" id="A0AAW0Y7U9"/>
<evidence type="ECO:0000256" key="2">
    <source>
        <dbReference type="SAM" id="SignalP"/>
    </source>
</evidence>
<feature type="compositionally biased region" description="Pro residues" evidence="1">
    <location>
        <begin position="188"/>
        <end position="197"/>
    </location>
</feature>
<name>A0AAW0Y7U9_CHEQU</name>
<reference evidence="4 5" key="1">
    <citation type="journal article" date="2024" name="BMC Genomics">
        <title>Genome assembly of redclaw crayfish (Cherax quadricarinatus) provides insights into its immune adaptation and hypoxia tolerance.</title>
        <authorList>
            <person name="Liu Z."/>
            <person name="Zheng J."/>
            <person name="Li H."/>
            <person name="Fang K."/>
            <person name="Wang S."/>
            <person name="He J."/>
            <person name="Zhou D."/>
            <person name="Weng S."/>
            <person name="Chi M."/>
            <person name="Gu Z."/>
            <person name="He J."/>
            <person name="Li F."/>
            <person name="Wang M."/>
        </authorList>
    </citation>
    <scope>NUCLEOTIDE SEQUENCE [LARGE SCALE GENOMIC DNA]</scope>
    <source>
        <strain evidence="4">ZL_2023a</strain>
    </source>
</reference>
<comment type="caution">
    <text evidence="4">The sequence shown here is derived from an EMBL/GenBank/DDBJ whole genome shotgun (WGS) entry which is preliminary data.</text>
</comment>
<proteinExistence type="predicted"/>
<sequence>MTESSFILFLCETLVMLLIFDNVLKHLGGDDEICPYATFHLLGFREEMDPQQAGNNFQTFPYQNGHGSQQNFVNSPASRSMPPSSTYYSTVPGDMTTSRISNSTFSPTYDDPARSDEESDQYGGSTYSGGGPYARAIDSVSQSGTAKRLNGGPLHGAATSGLLWPQSNTHKFLMNRGSTSGSTGHGSPEPPPPPPPRNGDLPLDSSGLGSSLNDSNNSTASNQFSEAECDHDLVQRNYGEMKQQPTFKMEA</sequence>
<feature type="compositionally biased region" description="Low complexity" evidence="1">
    <location>
        <begin position="177"/>
        <end position="187"/>
    </location>
</feature>
<organism evidence="4 5">
    <name type="scientific">Cherax quadricarinatus</name>
    <name type="common">Australian red claw crayfish</name>
    <dbReference type="NCBI Taxonomy" id="27406"/>
    <lineage>
        <taxon>Eukaryota</taxon>
        <taxon>Metazoa</taxon>
        <taxon>Ecdysozoa</taxon>
        <taxon>Arthropoda</taxon>
        <taxon>Crustacea</taxon>
        <taxon>Multicrustacea</taxon>
        <taxon>Malacostraca</taxon>
        <taxon>Eumalacostraca</taxon>
        <taxon>Eucarida</taxon>
        <taxon>Decapoda</taxon>
        <taxon>Pleocyemata</taxon>
        <taxon>Astacidea</taxon>
        <taxon>Parastacoidea</taxon>
        <taxon>Parastacidae</taxon>
        <taxon>Cherax</taxon>
    </lineage>
</organism>
<evidence type="ECO:0000259" key="3">
    <source>
        <dbReference type="Pfam" id="PF12355"/>
    </source>
</evidence>
<dbReference type="EMBL" id="JARKIK010000004">
    <property type="protein sequence ID" value="KAK8752923.1"/>
    <property type="molecule type" value="Genomic_DNA"/>
</dbReference>
<dbReference type="Proteomes" id="UP001445076">
    <property type="component" value="Unassembled WGS sequence"/>
</dbReference>